<dbReference type="Gene3D" id="1.20.120.450">
    <property type="entry name" value="dinb family like domain"/>
    <property type="match status" value="1"/>
</dbReference>
<protein>
    <recommendedName>
        <fullName evidence="2">Mini-circle protein</fullName>
    </recommendedName>
</protein>
<dbReference type="EMBL" id="AP035881">
    <property type="protein sequence ID" value="BFP45653.1"/>
    <property type="molecule type" value="Genomic_DNA"/>
</dbReference>
<proteinExistence type="predicted"/>
<dbReference type="InterPro" id="IPR007061">
    <property type="entry name" value="MST-like"/>
</dbReference>
<gene>
    <name evidence="1" type="ORF">KCMC57_20210</name>
</gene>
<dbReference type="SUPFAM" id="SSF109854">
    <property type="entry name" value="DinB/YfiT-like putative metalloenzymes"/>
    <property type="match status" value="1"/>
</dbReference>
<evidence type="ECO:0000313" key="1">
    <source>
        <dbReference type="EMBL" id="BFP45653.1"/>
    </source>
</evidence>
<name>A0AB33JW20_9ACTN</name>
<dbReference type="Pfam" id="PF04978">
    <property type="entry name" value="MST"/>
    <property type="match status" value="1"/>
</dbReference>
<reference evidence="1" key="1">
    <citation type="submission" date="2024-07" db="EMBL/GenBank/DDBJ databases">
        <title>Complete genome sequences of cellulolytic bacteria, Kitasatospora sp. CMC57 and Streptomyces sp. CMC78, isolated from Japanese agricultural soil.</title>
        <authorList>
            <person name="Hashimoto T."/>
            <person name="Ito M."/>
            <person name="Iwamoto M."/>
            <person name="Fukahori D."/>
            <person name="Shoda T."/>
            <person name="Sakoda M."/>
            <person name="Morohoshi T."/>
            <person name="Mitsuboshi M."/>
            <person name="Nishizawa T."/>
        </authorList>
    </citation>
    <scope>NUCLEOTIDE SEQUENCE</scope>
    <source>
        <strain evidence="1">CMC57</strain>
    </source>
</reference>
<organism evidence="1">
    <name type="scientific">Kitasatospora sp. CMC57</name>
    <dbReference type="NCBI Taxonomy" id="3231513"/>
    <lineage>
        <taxon>Bacteria</taxon>
        <taxon>Bacillati</taxon>
        <taxon>Actinomycetota</taxon>
        <taxon>Actinomycetes</taxon>
        <taxon>Kitasatosporales</taxon>
        <taxon>Streptomycetaceae</taxon>
        <taxon>Kitasatospora</taxon>
    </lineage>
</organism>
<accession>A0AB33JW20</accession>
<dbReference type="AlphaFoldDB" id="A0AB33JW20"/>
<evidence type="ECO:0008006" key="2">
    <source>
        <dbReference type="Google" id="ProtNLM"/>
    </source>
</evidence>
<dbReference type="InterPro" id="IPR034660">
    <property type="entry name" value="DinB/YfiT-like"/>
</dbReference>
<sequence>MKHSGVWERRWFQIILAGHEHPDEWPAVDEEDGADFALGEDDTVAQWRAFYEAQITFNRELVEGIPLDTHCAWTKLAHRNLRWVLLHMIEETARHAGHADIIRETLDGR</sequence>